<name>A0A4Z0JKR1_9LACO</name>
<dbReference type="EMBL" id="RKLY01000010">
    <property type="protein sequence ID" value="TGD23656.1"/>
    <property type="molecule type" value="Genomic_DNA"/>
</dbReference>
<reference evidence="1 2" key="1">
    <citation type="submission" date="2018-10" db="EMBL/GenBank/DDBJ databases">
        <title>Lactobacillus sp. R7 and Lactobacillus sp. R19 isolated from fermented mustard green product of Taiwan.</title>
        <authorList>
            <person name="Lin S.-T."/>
        </authorList>
    </citation>
    <scope>NUCLEOTIDE SEQUENCE [LARGE SCALE GENOMIC DNA]</scope>
    <source>
        <strain evidence="1 2">BCRC 81127</strain>
    </source>
</reference>
<keyword evidence="2" id="KW-1185">Reference proteome</keyword>
<dbReference type="Proteomes" id="UP000298021">
    <property type="component" value="Unassembled WGS sequence"/>
</dbReference>
<dbReference type="RefSeq" id="WP_135372189.1">
    <property type="nucleotide sequence ID" value="NZ_RKLY01000010.1"/>
</dbReference>
<protein>
    <submittedName>
        <fullName evidence="1">WYL domain-containing protein</fullName>
    </submittedName>
</protein>
<dbReference type="AlphaFoldDB" id="A0A4Z0JKR1"/>
<dbReference type="OrthoDB" id="2306002at2"/>
<evidence type="ECO:0000313" key="1">
    <source>
        <dbReference type="EMBL" id="TGD23656.1"/>
    </source>
</evidence>
<proteinExistence type="predicted"/>
<gene>
    <name evidence="1" type="ORF">EGT49_05195</name>
</gene>
<organism evidence="1 2">
    <name type="scientific">Companilactobacillus suantsaicola</name>
    <dbReference type="NCBI Taxonomy" id="2487723"/>
    <lineage>
        <taxon>Bacteria</taxon>
        <taxon>Bacillati</taxon>
        <taxon>Bacillota</taxon>
        <taxon>Bacilli</taxon>
        <taxon>Lactobacillales</taxon>
        <taxon>Lactobacillaceae</taxon>
        <taxon>Companilactobacillus</taxon>
    </lineage>
</organism>
<comment type="caution">
    <text evidence="1">The sequence shown here is derived from an EMBL/GenBank/DDBJ whole genome shotgun (WGS) entry which is preliminary data.</text>
</comment>
<evidence type="ECO:0000313" key="2">
    <source>
        <dbReference type="Proteomes" id="UP000298021"/>
    </source>
</evidence>
<accession>A0A4Z0JKR1</accession>
<sequence length="334" mass="39079">MKDKELTPQEKFILDSGSRARILDLFLRMYTGESVDTEWAAKYFNVKPRAIQRDYEIIKNVLEKYLPNKVMVLNREDRTRSLDIDEGVPVSGVIAVLKMIIGTRAFSKEELEDFKEDILSLVSYKERPMVKTLLAATLSKYYPVDVPDDLLMRIDKFSEWIVKRKPIHFEYRNGYPGKVSEFKGVPINLYFDTSFYYVMIYIVDKENLSENPLVFRVDRFVFPVKELRKSYNIPFDKKVDEGVVINKMFLLKMGNDVHYRFQYWSNPQTALNKLPGSEIEKSMPDGSVIIKGEIFSEGALLWIFSQGDQIKVLGPRSLKIMVKERLRKTLELYK</sequence>